<comment type="caution">
    <text evidence="6">The sequence shown here is derived from an EMBL/GenBank/DDBJ whole genome shotgun (WGS) entry which is preliminary data.</text>
</comment>
<reference evidence="6" key="2">
    <citation type="journal article" date="2023" name="Microbiol Resour">
        <title>Decontamination and Annotation of the Draft Genome Sequence of the Oomycete Lagenidium giganteum ARSEF 373.</title>
        <authorList>
            <person name="Morgan W.R."/>
            <person name="Tartar A."/>
        </authorList>
    </citation>
    <scope>NUCLEOTIDE SEQUENCE</scope>
    <source>
        <strain evidence="6">ARSEF 373</strain>
    </source>
</reference>
<evidence type="ECO:0000256" key="2">
    <source>
        <dbReference type="ARBA" id="ARBA00022842"/>
    </source>
</evidence>
<sequence length="692" mass="73538">MKARDSAFMVDPRRQMPVVSSGKKDAGAVRKKVAPVNKPKAASATPANGGKQSKKQQQQVQTGGAALPAAKPAVKKGPTPKQTKAAKAAKNATVATAATTTERAVDAAVVDPLALPRACNMGQEGVKSRNHRLFLAPNAARLQNQKNQPSWSHGASSTRKQTVAERLHLEILEYAKYTKATVDAMAVHIEEMIAQVRSCVLPLWSHAKIETFGSYSTGIWLPSSDVDLVILDVVEMNDRASIVRNLRELAQALRSKSWVASLTLLETAKIPVLKLVSAGSSVPIDITFESSATHSGLLARDLVKRYADELPELYPLAIVFKQLLRERDLNDAYTGGLSSYSIVLMLIHFSLLWRNGHYCFEAASVYASGAQAPTPAQMAKRMLAEKAEAQRIAELERARAAAAAAKTTGSPSKAPATSTGATSSYASIVARSKTPKESISAEASPASPPPFSYAAVAAGKVKLSEDESRKKAAAPAAPNSYAAAVAAAASSKPRAKAPWNGAGMPPAKPAPASQTTSTCGSPVKDVASIADVQLDLVSVSSSSAETEDTSSERSSSSTTEELEEDAAVVQNRRSVTCLGEHTMRILEFFGILFDYRKNGLSIRDGGYIYQLADHGNDLAKPALVIEDPIHPDRNVSASSFAFSKVVAVFEDSHYALKYFRPSRFAPSVLSCLLNCSGHTDSHPEPTAASTSS</sequence>
<dbReference type="Gene3D" id="3.30.460.10">
    <property type="entry name" value="Beta Polymerase, domain 2"/>
    <property type="match status" value="1"/>
</dbReference>
<dbReference type="GO" id="GO:0043634">
    <property type="term" value="P:polyadenylation-dependent ncRNA catabolic process"/>
    <property type="evidence" value="ECO:0007669"/>
    <property type="project" value="TreeGrafter"/>
</dbReference>
<dbReference type="InterPro" id="IPR043519">
    <property type="entry name" value="NT_sf"/>
</dbReference>
<feature type="domain" description="Poly(A) RNA polymerase mitochondrial-like central palm" evidence="5">
    <location>
        <begin position="188"/>
        <end position="292"/>
    </location>
</feature>
<gene>
    <name evidence="6" type="ORF">N0F65_009916</name>
</gene>
<feature type="compositionally biased region" description="Low complexity" evidence="3">
    <location>
        <begin position="495"/>
        <end position="505"/>
    </location>
</feature>
<feature type="domain" description="PAP-associated" evidence="4">
    <location>
        <begin position="578"/>
        <end position="632"/>
    </location>
</feature>
<feature type="region of interest" description="Disordered" evidence="3">
    <location>
        <begin position="1"/>
        <end position="89"/>
    </location>
</feature>
<dbReference type="GO" id="GO:0005730">
    <property type="term" value="C:nucleolus"/>
    <property type="evidence" value="ECO:0007669"/>
    <property type="project" value="TreeGrafter"/>
</dbReference>
<reference evidence="6" key="1">
    <citation type="submission" date="2022-11" db="EMBL/GenBank/DDBJ databases">
        <authorList>
            <person name="Morgan W.R."/>
            <person name="Tartar A."/>
        </authorList>
    </citation>
    <scope>NUCLEOTIDE SEQUENCE</scope>
    <source>
        <strain evidence="6">ARSEF 373</strain>
    </source>
</reference>
<dbReference type="GO" id="GO:0046872">
    <property type="term" value="F:metal ion binding"/>
    <property type="evidence" value="ECO:0007669"/>
    <property type="project" value="UniProtKB-KW"/>
</dbReference>
<dbReference type="Proteomes" id="UP001146120">
    <property type="component" value="Unassembled WGS sequence"/>
</dbReference>
<dbReference type="PANTHER" id="PTHR23092">
    <property type="entry name" value="POLY(A) RNA POLYMERASE"/>
    <property type="match status" value="1"/>
</dbReference>
<dbReference type="FunFam" id="3.30.460.10:FF:000051">
    <property type="entry name" value="DNA2/NAM7 helicase family protein"/>
    <property type="match status" value="1"/>
</dbReference>
<evidence type="ECO:0008006" key="8">
    <source>
        <dbReference type="Google" id="ProtNLM"/>
    </source>
</evidence>
<evidence type="ECO:0000256" key="1">
    <source>
        <dbReference type="ARBA" id="ARBA00022723"/>
    </source>
</evidence>
<evidence type="ECO:0000259" key="4">
    <source>
        <dbReference type="Pfam" id="PF03828"/>
    </source>
</evidence>
<dbReference type="GO" id="GO:1990817">
    <property type="term" value="F:poly(A) RNA polymerase activity"/>
    <property type="evidence" value="ECO:0007669"/>
    <property type="project" value="InterPro"/>
</dbReference>
<keyword evidence="2" id="KW-0460">Magnesium</keyword>
<evidence type="ECO:0000256" key="3">
    <source>
        <dbReference type="SAM" id="MobiDB-lite"/>
    </source>
</evidence>
<feature type="compositionally biased region" description="Low complexity" evidence="3">
    <location>
        <begin position="49"/>
        <end position="89"/>
    </location>
</feature>
<keyword evidence="7" id="KW-1185">Reference proteome</keyword>
<name>A0AAV2YM73_9STRA</name>
<evidence type="ECO:0000313" key="7">
    <source>
        <dbReference type="Proteomes" id="UP001146120"/>
    </source>
</evidence>
<feature type="region of interest" description="Disordered" evidence="3">
    <location>
        <begin position="495"/>
        <end position="522"/>
    </location>
</feature>
<dbReference type="PANTHER" id="PTHR23092:SF15">
    <property type="entry name" value="INACTIVE NON-CANONICAL POLY(A) RNA POLYMERASE PROTEIN TRF4-2-RELATED"/>
    <property type="match status" value="1"/>
</dbReference>
<dbReference type="InterPro" id="IPR054708">
    <property type="entry name" value="MTPAP-like_central"/>
</dbReference>
<dbReference type="Pfam" id="PF22600">
    <property type="entry name" value="MTPAP-like_central"/>
    <property type="match status" value="1"/>
</dbReference>
<evidence type="ECO:0000259" key="5">
    <source>
        <dbReference type="Pfam" id="PF22600"/>
    </source>
</evidence>
<dbReference type="InterPro" id="IPR002058">
    <property type="entry name" value="PAP_assoc"/>
</dbReference>
<dbReference type="InterPro" id="IPR045862">
    <property type="entry name" value="Trf4-like"/>
</dbReference>
<accession>A0AAV2YM73</accession>
<organism evidence="6 7">
    <name type="scientific">Lagenidium giganteum</name>
    <dbReference type="NCBI Taxonomy" id="4803"/>
    <lineage>
        <taxon>Eukaryota</taxon>
        <taxon>Sar</taxon>
        <taxon>Stramenopiles</taxon>
        <taxon>Oomycota</taxon>
        <taxon>Peronosporomycetes</taxon>
        <taxon>Pythiales</taxon>
        <taxon>Pythiaceae</taxon>
    </lineage>
</organism>
<proteinExistence type="predicted"/>
<dbReference type="GO" id="GO:0003729">
    <property type="term" value="F:mRNA binding"/>
    <property type="evidence" value="ECO:0007669"/>
    <property type="project" value="TreeGrafter"/>
</dbReference>
<keyword evidence="1" id="KW-0479">Metal-binding</keyword>
<dbReference type="SUPFAM" id="SSF81631">
    <property type="entry name" value="PAP/OAS1 substrate-binding domain"/>
    <property type="match status" value="1"/>
</dbReference>
<dbReference type="CDD" id="cd05402">
    <property type="entry name" value="NT_PAP_TUTase"/>
    <property type="match status" value="1"/>
</dbReference>
<evidence type="ECO:0000313" key="6">
    <source>
        <dbReference type="EMBL" id="DAZ93794.1"/>
    </source>
</evidence>
<dbReference type="Gene3D" id="1.10.1410.10">
    <property type="match status" value="2"/>
</dbReference>
<dbReference type="GO" id="GO:0031123">
    <property type="term" value="P:RNA 3'-end processing"/>
    <property type="evidence" value="ECO:0007669"/>
    <property type="project" value="TreeGrafter"/>
</dbReference>
<dbReference type="EMBL" id="DAKRPA010000291">
    <property type="protein sequence ID" value="DAZ93794.1"/>
    <property type="molecule type" value="Genomic_DNA"/>
</dbReference>
<dbReference type="SUPFAM" id="SSF81301">
    <property type="entry name" value="Nucleotidyltransferase"/>
    <property type="match status" value="1"/>
</dbReference>
<dbReference type="Pfam" id="PF03828">
    <property type="entry name" value="PAP_assoc"/>
    <property type="match status" value="1"/>
</dbReference>
<dbReference type="AlphaFoldDB" id="A0AAV2YM73"/>
<feature type="region of interest" description="Disordered" evidence="3">
    <location>
        <begin position="539"/>
        <end position="566"/>
    </location>
</feature>
<dbReference type="GO" id="GO:0031499">
    <property type="term" value="C:TRAMP complex"/>
    <property type="evidence" value="ECO:0007669"/>
    <property type="project" value="TreeGrafter"/>
</dbReference>
<protein>
    <recommendedName>
        <fullName evidence="8">Polymerase nucleotidyl transferase domain-containing protein</fullName>
    </recommendedName>
</protein>